<protein>
    <submittedName>
        <fullName evidence="3">NACHT domain-containing protein</fullName>
    </submittedName>
</protein>
<dbReference type="Proteomes" id="UP000715781">
    <property type="component" value="Unassembled WGS sequence"/>
</dbReference>
<feature type="transmembrane region" description="Helical" evidence="1">
    <location>
        <begin position="686"/>
        <end position="703"/>
    </location>
</feature>
<gene>
    <name evidence="3" type="ORF">KME32_33965</name>
</gene>
<feature type="transmembrane region" description="Helical" evidence="1">
    <location>
        <begin position="520"/>
        <end position="545"/>
    </location>
</feature>
<dbReference type="AlphaFoldDB" id="A0A951UK60"/>
<keyword evidence="1" id="KW-0812">Transmembrane</keyword>
<organism evidence="3 4">
    <name type="scientific">Mojavia pulchra JT2-VF2</name>
    <dbReference type="NCBI Taxonomy" id="287848"/>
    <lineage>
        <taxon>Bacteria</taxon>
        <taxon>Bacillati</taxon>
        <taxon>Cyanobacteriota</taxon>
        <taxon>Cyanophyceae</taxon>
        <taxon>Nostocales</taxon>
        <taxon>Nostocaceae</taxon>
    </lineage>
</organism>
<evidence type="ECO:0000256" key="1">
    <source>
        <dbReference type="SAM" id="Phobius"/>
    </source>
</evidence>
<feature type="transmembrane region" description="Helical" evidence="1">
    <location>
        <begin position="655"/>
        <end position="674"/>
    </location>
</feature>
<accession>A0A951UK60</accession>
<feature type="domain" description="NACHT" evidence="2">
    <location>
        <begin position="131"/>
        <end position="223"/>
    </location>
</feature>
<reference evidence="3" key="1">
    <citation type="submission" date="2021-05" db="EMBL/GenBank/DDBJ databases">
        <authorList>
            <person name="Pietrasiak N."/>
            <person name="Ward R."/>
            <person name="Stajich J.E."/>
            <person name="Kurbessoian T."/>
        </authorList>
    </citation>
    <scope>NUCLEOTIDE SEQUENCE</scope>
    <source>
        <strain evidence="3">JT2-VF2</strain>
    </source>
</reference>
<dbReference type="SUPFAM" id="SSF52540">
    <property type="entry name" value="P-loop containing nucleoside triphosphate hydrolases"/>
    <property type="match status" value="1"/>
</dbReference>
<dbReference type="Gene3D" id="3.40.50.300">
    <property type="entry name" value="P-loop containing nucleotide triphosphate hydrolases"/>
    <property type="match status" value="1"/>
</dbReference>
<feature type="transmembrane region" description="Helical" evidence="1">
    <location>
        <begin position="488"/>
        <end position="514"/>
    </location>
</feature>
<feature type="transmembrane region" description="Helical" evidence="1">
    <location>
        <begin position="565"/>
        <end position="594"/>
    </location>
</feature>
<name>A0A951UK60_9NOST</name>
<evidence type="ECO:0000313" key="4">
    <source>
        <dbReference type="Proteomes" id="UP000715781"/>
    </source>
</evidence>
<reference evidence="3" key="2">
    <citation type="journal article" date="2022" name="Microbiol. Resour. Announc.">
        <title>Metagenome Sequencing to Explore Phylogenomics of Terrestrial Cyanobacteria.</title>
        <authorList>
            <person name="Ward R.D."/>
            <person name="Stajich J.E."/>
            <person name="Johansen J.R."/>
            <person name="Huntemann M."/>
            <person name="Clum A."/>
            <person name="Foster B."/>
            <person name="Foster B."/>
            <person name="Roux S."/>
            <person name="Palaniappan K."/>
            <person name="Varghese N."/>
            <person name="Mukherjee S."/>
            <person name="Reddy T.B.K."/>
            <person name="Daum C."/>
            <person name="Copeland A."/>
            <person name="Chen I.A."/>
            <person name="Ivanova N.N."/>
            <person name="Kyrpides N.C."/>
            <person name="Shapiro N."/>
            <person name="Eloe-Fadrosh E.A."/>
            <person name="Pietrasiak N."/>
        </authorList>
    </citation>
    <scope>NUCLEOTIDE SEQUENCE</scope>
    <source>
        <strain evidence="3">JT2-VF2</strain>
    </source>
</reference>
<feature type="transmembrane region" description="Helical" evidence="1">
    <location>
        <begin position="428"/>
        <end position="457"/>
    </location>
</feature>
<evidence type="ECO:0000313" key="3">
    <source>
        <dbReference type="EMBL" id="MBW4565999.1"/>
    </source>
</evidence>
<feature type="transmembrane region" description="Helical" evidence="1">
    <location>
        <begin position="399"/>
        <end position="422"/>
    </location>
</feature>
<feature type="transmembrane region" description="Helical" evidence="1">
    <location>
        <begin position="606"/>
        <end position="634"/>
    </location>
</feature>
<dbReference type="EMBL" id="JAHHHN010000055">
    <property type="protein sequence ID" value="MBW4565999.1"/>
    <property type="molecule type" value="Genomic_DNA"/>
</dbReference>
<dbReference type="InterPro" id="IPR027417">
    <property type="entry name" value="P-loop_NTPase"/>
</dbReference>
<keyword evidence="1" id="KW-1133">Transmembrane helix</keyword>
<comment type="caution">
    <text evidence="3">The sequence shown here is derived from an EMBL/GenBank/DDBJ whole genome shotgun (WGS) entry which is preliminary data.</text>
</comment>
<evidence type="ECO:0000259" key="2">
    <source>
        <dbReference type="Pfam" id="PF05729"/>
    </source>
</evidence>
<dbReference type="InterPro" id="IPR007111">
    <property type="entry name" value="NACHT_NTPase"/>
</dbReference>
<sequence>MEEQKPPENRNINTEGGNYNERIEGDYIQGNVFQNIFNILGGQTTTPVGNPARPKNERILLAAVKEEVTARLRQSLHNAVLINLGKESQPQQVTRPWDAEIKIGQRPPEPLPNTTTILEVFDSEEIAGKLLILGAPGSGKTTTQLELAQALVSRAEEQPDYPVPVLFNLSSWKDERQSLTDWLVVELKSKYGVSTKLGQEWVNNHQLLPLLDGLDELEPQRQELCVHAINQFLAGENRPLYLVVCSRIEEYSNYATQLQLNGAIYLQLLTNNQICDYLSSIKYAKLWTTISSDLDLLELVKTPLLLSITVLISQEISVEEWQNLDSAADRIQYLLDAYVVRMLTRNINSRVYLKNKPPNAKRTRMWLVWLAKHMLLESKTEFLIEEIQPNLLKTRIPKVIYNLIVWGIIQLLIGGLIIGLISNLIIGLIYGLIGGLIIGLISNLIIGLIIGLIYGLIGGLINGLLGETIEYKIENIGLIRYNVFNKTIIKWLIIGLIGALIGGLIFGLIGGLIGGLISNLIIVVIIGLPFWVIIGVIFGLILGVIGDKIEAVEILKFSYHYFKNFLFSGLLYGLLYGLILGLIFGLLFGLLFALLDGLLYGPIFGLLFGLIYGPIFGLLFGLLYGLIGGLLFGFHGLEIENKTIPNQGIWQSAKNTFKLSAFAFLPSTILIFLIQRILQNNTSNEVLFFSLISGLLLGLLLGIPRSGTPVIKHFTLRLILYCKGYIPWNYARFLDYCTERLFLQRVGGRYRFIHKLLQDHFAQMEFRKP</sequence>
<proteinExistence type="predicted"/>
<dbReference type="Pfam" id="PF05729">
    <property type="entry name" value="NACHT"/>
    <property type="match status" value="1"/>
</dbReference>
<keyword evidence="1" id="KW-0472">Membrane</keyword>